<feature type="transmembrane region" description="Helical" evidence="6">
    <location>
        <begin position="77"/>
        <end position="102"/>
    </location>
</feature>
<comment type="caution">
    <text evidence="8">The sequence shown here is derived from an EMBL/GenBank/DDBJ whole genome shotgun (WGS) entry which is preliminary data.</text>
</comment>
<evidence type="ECO:0000256" key="4">
    <source>
        <dbReference type="ARBA" id="ARBA00022989"/>
    </source>
</evidence>
<accession>A0ABD4EFR3</accession>
<evidence type="ECO:0000256" key="2">
    <source>
        <dbReference type="ARBA" id="ARBA00009399"/>
    </source>
</evidence>
<reference evidence="8 9" key="1">
    <citation type="submission" date="2016-01" db="EMBL/GenBank/DDBJ databases">
        <authorList>
            <person name="Mitreva M."/>
            <person name="Pepin K.H."/>
            <person name="Mihindukulasuriya K.A."/>
            <person name="Fulton R."/>
            <person name="Fronick C."/>
            <person name="O'Laughlin M."/>
            <person name="Miner T."/>
            <person name="Herter B."/>
            <person name="Rosa B.A."/>
            <person name="Cordes M."/>
            <person name="Tomlinson C."/>
            <person name="Wollam A."/>
            <person name="Palsikar V.B."/>
            <person name="Mardis E.R."/>
            <person name="Wilson R.K."/>
        </authorList>
    </citation>
    <scope>NUCLEOTIDE SEQUENCE [LARGE SCALE GENOMIC DNA]</scope>
    <source>
        <strain evidence="8 9">MJR7738</strain>
    </source>
</reference>
<gene>
    <name evidence="8" type="ORF">HMPREF3225_01345</name>
</gene>
<keyword evidence="3 6" id="KW-0812">Transmembrane</keyword>
<dbReference type="InterPro" id="IPR007267">
    <property type="entry name" value="GtrA_DPMS_TM"/>
</dbReference>
<evidence type="ECO:0000256" key="6">
    <source>
        <dbReference type="SAM" id="Phobius"/>
    </source>
</evidence>
<keyword evidence="5 6" id="KW-0472">Membrane</keyword>
<dbReference type="Pfam" id="PF04138">
    <property type="entry name" value="GtrA_DPMS_TM"/>
    <property type="match status" value="1"/>
</dbReference>
<evidence type="ECO:0000313" key="8">
    <source>
        <dbReference type="EMBL" id="KXA38089.1"/>
    </source>
</evidence>
<evidence type="ECO:0000256" key="5">
    <source>
        <dbReference type="ARBA" id="ARBA00023136"/>
    </source>
</evidence>
<dbReference type="InterPro" id="IPR051401">
    <property type="entry name" value="GtrA_CellWall_Glycosyl"/>
</dbReference>
<comment type="subcellular location">
    <subcellularLocation>
        <location evidence="1">Membrane</location>
        <topology evidence="1">Multi-pass membrane protein</topology>
    </subcellularLocation>
</comment>
<sequence>MKGNEESIMKLNATHYEILRFIIVGGINTLNYYIVYLLLLKVFDINYMVSHITGFVVSFVISYYLNCYFVYKVKPTLVKFLSFPFTQVVNMGMQTALLYIFVRWLHFPSEIAPFAGLIITIPITFVMSKWILRDKF</sequence>
<evidence type="ECO:0000313" key="9">
    <source>
        <dbReference type="Proteomes" id="UP000070063"/>
    </source>
</evidence>
<dbReference type="EMBL" id="LRQI01000057">
    <property type="protein sequence ID" value="KXA38089.1"/>
    <property type="molecule type" value="Genomic_DNA"/>
</dbReference>
<keyword evidence="4 6" id="KW-1133">Transmembrane helix</keyword>
<feature type="transmembrane region" description="Helical" evidence="6">
    <location>
        <begin position="21"/>
        <end position="39"/>
    </location>
</feature>
<evidence type="ECO:0000256" key="3">
    <source>
        <dbReference type="ARBA" id="ARBA00022692"/>
    </source>
</evidence>
<feature type="transmembrane region" description="Helical" evidence="6">
    <location>
        <begin position="114"/>
        <end position="132"/>
    </location>
</feature>
<protein>
    <submittedName>
        <fullName evidence="8">GtrA-like protein</fullName>
    </submittedName>
</protein>
<organism evidence="8 9">
    <name type="scientific">Staphylococcus lugdunensis</name>
    <dbReference type="NCBI Taxonomy" id="28035"/>
    <lineage>
        <taxon>Bacteria</taxon>
        <taxon>Bacillati</taxon>
        <taxon>Bacillota</taxon>
        <taxon>Bacilli</taxon>
        <taxon>Bacillales</taxon>
        <taxon>Staphylococcaceae</taxon>
        <taxon>Staphylococcus</taxon>
    </lineage>
</organism>
<comment type="similarity">
    <text evidence="2">Belongs to the GtrA family.</text>
</comment>
<name>A0ABD4EFR3_STALU</name>
<dbReference type="PANTHER" id="PTHR38459:SF1">
    <property type="entry name" value="PROPHAGE BACTOPRENOL-LINKED GLUCOSE TRANSLOCASE HOMOLOG"/>
    <property type="match status" value="1"/>
</dbReference>
<dbReference type="PANTHER" id="PTHR38459">
    <property type="entry name" value="PROPHAGE BACTOPRENOL-LINKED GLUCOSE TRANSLOCASE HOMOLOG"/>
    <property type="match status" value="1"/>
</dbReference>
<proteinExistence type="inferred from homology"/>
<dbReference type="Proteomes" id="UP000070063">
    <property type="component" value="Unassembled WGS sequence"/>
</dbReference>
<dbReference type="GO" id="GO:0016020">
    <property type="term" value="C:membrane"/>
    <property type="evidence" value="ECO:0007669"/>
    <property type="project" value="UniProtKB-SubCell"/>
</dbReference>
<feature type="domain" description="GtrA/DPMS transmembrane" evidence="7">
    <location>
        <begin position="20"/>
        <end position="131"/>
    </location>
</feature>
<evidence type="ECO:0000256" key="1">
    <source>
        <dbReference type="ARBA" id="ARBA00004141"/>
    </source>
</evidence>
<feature type="transmembrane region" description="Helical" evidence="6">
    <location>
        <begin position="45"/>
        <end position="65"/>
    </location>
</feature>
<evidence type="ECO:0000259" key="7">
    <source>
        <dbReference type="Pfam" id="PF04138"/>
    </source>
</evidence>
<dbReference type="AlphaFoldDB" id="A0ABD4EFR3"/>